<keyword evidence="6" id="KW-0961">Cell wall biogenesis/degradation</keyword>
<dbReference type="AlphaFoldDB" id="A0A2G9YVD9"/>
<keyword evidence="10" id="KW-0812">Transmembrane</keyword>
<keyword evidence="10" id="KW-1133">Transmembrane helix</keyword>
<reference evidence="12 13" key="1">
    <citation type="submission" date="2017-09" db="EMBL/GenBank/DDBJ databases">
        <title>Depth-based differentiation of microbial function through sediment-hosted aquifers and enrichment of novel symbionts in the deep terrestrial subsurface.</title>
        <authorList>
            <person name="Probst A.J."/>
            <person name="Ladd B."/>
            <person name="Jarett J.K."/>
            <person name="Geller-Mcgrath D.E."/>
            <person name="Sieber C.M."/>
            <person name="Emerson J.B."/>
            <person name="Anantharaman K."/>
            <person name="Thomas B.C."/>
            <person name="Malmstrom R."/>
            <person name="Stieglmeier M."/>
            <person name="Klingl A."/>
            <person name="Woyke T."/>
            <person name="Ryan C.M."/>
            <person name="Banfield J.F."/>
        </authorList>
    </citation>
    <scope>NUCLEOTIDE SEQUENCE [LARGE SCALE GENOMIC DNA]</scope>
    <source>
        <strain evidence="12">CG23_combo_of_CG06-09_8_20_14_all_39_17</strain>
    </source>
</reference>
<feature type="domain" description="Peptidase S11 D-alanyl-D-alanine carboxypeptidase A N-terminal" evidence="11">
    <location>
        <begin position="63"/>
        <end position="302"/>
    </location>
</feature>
<organism evidence="12 13">
    <name type="scientific">Candidatus Nealsonbacteria bacterium CG23_combo_of_CG06-09_8_20_14_all_39_17</name>
    <dbReference type="NCBI Taxonomy" id="1974722"/>
    <lineage>
        <taxon>Bacteria</taxon>
        <taxon>Candidatus Nealsoniibacteriota</taxon>
    </lineage>
</organism>
<feature type="active site" evidence="7">
    <location>
        <position position="162"/>
    </location>
</feature>
<evidence type="ECO:0000256" key="7">
    <source>
        <dbReference type="PIRSR" id="PIRSR618044-1"/>
    </source>
</evidence>
<comment type="similarity">
    <text evidence="1 9">Belongs to the peptidase S11 family.</text>
</comment>
<evidence type="ECO:0000256" key="5">
    <source>
        <dbReference type="ARBA" id="ARBA00022984"/>
    </source>
</evidence>
<evidence type="ECO:0000256" key="10">
    <source>
        <dbReference type="SAM" id="Phobius"/>
    </source>
</evidence>
<evidence type="ECO:0000256" key="6">
    <source>
        <dbReference type="ARBA" id="ARBA00023316"/>
    </source>
</evidence>
<dbReference type="GO" id="GO:0006508">
    <property type="term" value="P:proteolysis"/>
    <property type="evidence" value="ECO:0007669"/>
    <property type="project" value="InterPro"/>
</dbReference>
<name>A0A2G9YVD9_9BACT</name>
<dbReference type="InterPro" id="IPR001967">
    <property type="entry name" value="Peptidase_S11_N"/>
</dbReference>
<evidence type="ECO:0000256" key="2">
    <source>
        <dbReference type="ARBA" id="ARBA00022729"/>
    </source>
</evidence>
<evidence type="ECO:0000256" key="3">
    <source>
        <dbReference type="ARBA" id="ARBA00022801"/>
    </source>
</evidence>
<keyword evidence="10" id="KW-0472">Membrane</keyword>
<keyword evidence="2" id="KW-0732">Signal</keyword>
<evidence type="ECO:0000256" key="1">
    <source>
        <dbReference type="ARBA" id="ARBA00007164"/>
    </source>
</evidence>
<feature type="active site" description="Acyl-ester intermediate" evidence="7">
    <location>
        <position position="100"/>
    </location>
</feature>
<evidence type="ECO:0000313" key="13">
    <source>
        <dbReference type="Proteomes" id="UP000229976"/>
    </source>
</evidence>
<keyword evidence="5" id="KW-0573">Peptidoglycan synthesis</keyword>
<dbReference type="InterPro" id="IPR018044">
    <property type="entry name" value="Peptidase_S11"/>
</dbReference>
<gene>
    <name evidence="12" type="ORF">COX37_00045</name>
</gene>
<keyword evidence="3" id="KW-0378">Hydrolase</keyword>
<sequence>MENSKEAKKNNSLKLFVPAFIFSFLLFWGINFLQKTLEKFFFDYISQPYKEIHYIAIPQELKKTKPEIDARAVISFEVGKNGGSRILFKKNAEQPFPIASITKLMTALVVFENDGEKSYDMDKRMVVSKLAASQEDIPIFGNLKSGENFSVEEFLNFMLVYSSNDAAWALSEKEGTGKFIERMNEKTKELGVINTGFINPTGIDPDPLKYSPENVESFNYSTAKDLALISRYILEKYPSVFEITAKESLYSVPNGIKEVELKEGQKLIGGKTGYTDEAGGCMLLIVGKENGSKVVNVVLGASSSESRVEEIQKIINWL</sequence>
<evidence type="ECO:0000259" key="11">
    <source>
        <dbReference type="Pfam" id="PF00768"/>
    </source>
</evidence>
<dbReference type="GO" id="GO:0009002">
    <property type="term" value="F:serine-type D-Ala-D-Ala carboxypeptidase activity"/>
    <property type="evidence" value="ECO:0007669"/>
    <property type="project" value="InterPro"/>
</dbReference>
<evidence type="ECO:0000256" key="9">
    <source>
        <dbReference type="RuleBase" id="RU004016"/>
    </source>
</evidence>
<dbReference type="GO" id="GO:0008360">
    <property type="term" value="P:regulation of cell shape"/>
    <property type="evidence" value="ECO:0007669"/>
    <property type="project" value="UniProtKB-KW"/>
</dbReference>
<feature type="active site" description="Proton acceptor" evidence="7">
    <location>
        <position position="103"/>
    </location>
</feature>
<dbReference type="PANTHER" id="PTHR21581:SF6">
    <property type="entry name" value="TRAFFICKING PROTEIN PARTICLE COMPLEX SUBUNIT 12"/>
    <property type="match status" value="1"/>
</dbReference>
<dbReference type="InterPro" id="IPR012338">
    <property type="entry name" value="Beta-lactam/transpept-like"/>
</dbReference>
<keyword evidence="4" id="KW-0133">Cell shape</keyword>
<evidence type="ECO:0000313" key="12">
    <source>
        <dbReference type="EMBL" id="PIP23149.1"/>
    </source>
</evidence>
<dbReference type="PANTHER" id="PTHR21581">
    <property type="entry name" value="D-ALANYL-D-ALANINE CARBOXYPEPTIDASE"/>
    <property type="match status" value="1"/>
</dbReference>
<feature type="transmembrane region" description="Helical" evidence="10">
    <location>
        <begin position="12"/>
        <end position="30"/>
    </location>
</feature>
<feature type="binding site" evidence="8">
    <location>
        <position position="271"/>
    </location>
    <ligand>
        <name>substrate</name>
    </ligand>
</feature>
<dbReference type="SUPFAM" id="SSF56601">
    <property type="entry name" value="beta-lactamase/transpeptidase-like"/>
    <property type="match status" value="1"/>
</dbReference>
<dbReference type="Pfam" id="PF00768">
    <property type="entry name" value="Peptidase_S11"/>
    <property type="match status" value="1"/>
</dbReference>
<dbReference type="GO" id="GO:0009252">
    <property type="term" value="P:peptidoglycan biosynthetic process"/>
    <property type="evidence" value="ECO:0007669"/>
    <property type="project" value="UniProtKB-KW"/>
</dbReference>
<accession>A0A2G9YVD9</accession>
<dbReference type="PRINTS" id="PR00725">
    <property type="entry name" value="DADACBPTASE1"/>
</dbReference>
<protein>
    <recommendedName>
        <fullName evidence="11">Peptidase S11 D-alanyl-D-alanine carboxypeptidase A N-terminal domain-containing protein</fullName>
    </recommendedName>
</protein>
<comment type="caution">
    <text evidence="12">The sequence shown here is derived from an EMBL/GenBank/DDBJ whole genome shotgun (WGS) entry which is preliminary data.</text>
</comment>
<proteinExistence type="inferred from homology"/>
<dbReference type="EMBL" id="PCRO01000002">
    <property type="protein sequence ID" value="PIP23149.1"/>
    <property type="molecule type" value="Genomic_DNA"/>
</dbReference>
<dbReference type="Proteomes" id="UP000229976">
    <property type="component" value="Unassembled WGS sequence"/>
</dbReference>
<dbReference type="GO" id="GO:0071555">
    <property type="term" value="P:cell wall organization"/>
    <property type="evidence" value="ECO:0007669"/>
    <property type="project" value="UniProtKB-KW"/>
</dbReference>
<evidence type="ECO:0000256" key="4">
    <source>
        <dbReference type="ARBA" id="ARBA00022960"/>
    </source>
</evidence>
<evidence type="ECO:0000256" key="8">
    <source>
        <dbReference type="PIRSR" id="PIRSR618044-2"/>
    </source>
</evidence>
<dbReference type="Gene3D" id="3.40.710.10">
    <property type="entry name" value="DD-peptidase/beta-lactamase superfamily"/>
    <property type="match status" value="1"/>
</dbReference>